<evidence type="ECO:0000256" key="3">
    <source>
        <dbReference type="ARBA" id="ARBA00023125"/>
    </source>
</evidence>
<dbReference type="InterPro" id="IPR044068">
    <property type="entry name" value="CB"/>
</dbReference>
<dbReference type="Pfam" id="PF22022">
    <property type="entry name" value="Phage_int_M"/>
    <property type="match status" value="1"/>
</dbReference>
<dbReference type="Pfam" id="PF13356">
    <property type="entry name" value="Arm-DNA-bind_3"/>
    <property type="match status" value="1"/>
</dbReference>
<keyword evidence="4" id="KW-0233">DNA recombination</keyword>
<organism evidence="7 8">
    <name type="scientific">Massilia eurypsychrophila</name>
    <dbReference type="NCBI Taxonomy" id="1485217"/>
    <lineage>
        <taxon>Bacteria</taxon>
        <taxon>Pseudomonadati</taxon>
        <taxon>Pseudomonadota</taxon>
        <taxon>Betaproteobacteria</taxon>
        <taxon>Burkholderiales</taxon>
        <taxon>Oxalobacteraceae</taxon>
        <taxon>Telluria group</taxon>
        <taxon>Massilia</taxon>
    </lineage>
</organism>
<dbReference type="InterPro" id="IPR038488">
    <property type="entry name" value="Integrase_DNA-bd_sf"/>
</dbReference>
<gene>
    <name evidence="7" type="ORF">CR105_25575</name>
</gene>
<comment type="caution">
    <text evidence="7">The sequence shown here is derived from an EMBL/GenBank/DDBJ whole genome shotgun (WGS) entry which is preliminary data.</text>
</comment>
<protein>
    <submittedName>
        <fullName evidence="7">Integrase</fullName>
    </submittedName>
</protein>
<dbReference type="GO" id="GO:0015074">
    <property type="term" value="P:DNA integration"/>
    <property type="evidence" value="ECO:0007669"/>
    <property type="project" value="UniProtKB-KW"/>
</dbReference>
<dbReference type="PANTHER" id="PTHR30629:SF2">
    <property type="entry name" value="PROPHAGE INTEGRASE INTS-RELATED"/>
    <property type="match status" value="1"/>
</dbReference>
<keyword evidence="2" id="KW-0229">DNA integration</keyword>
<evidence type="ECO:0000259" key="6">
    <source>
        <dbReference type="PROSITE" id="PS51900"/>
    </source>
</evidence>
<accession>A0A2G8T7Y8</accession>
<sequence>MAGTIHRLKALAVAQNTTPGLYSDGGGLYLQIMKAGAKSWLFRYMRQSKARSVGLGPLHTVSLAQARLAAHACRGQLQEGVDPLAAKKDRQHAQRMDDARALSFRDCATQYHLSHKDAWKNKKHADQWTNTLSTYAYPTFGHLPIADVDVELVMKVLEPIWKVKTETASRLRGRIESVIDWATARGYRRGDNPARWKGHLDHLLISRSAANKVAHHPALPYGQLPQFISALRDEVGISPLALEFTILCASRTSETIKATFAEFDLEAKVWVIPPARMKADREHRVPLSDRACAIVERMANSAENDFVFPGRKKDSSLTNMAMLELVRGMKFGPITVHGFRSTFRDWAGECTHHPRECIEFALAHTVKDKTEAAYFRGDLFEKRRLLMNDWAAFCQSQ</sequence>
<dbReference type="InterPro" id="IPR050808">
    <property type="entry name" value="Phage_Integrase"/>
</dbReference>
<dbReference type="GO" id="GO:0003677">
    <property type="term" value="F:DNA binding"/>
    <property type="evidence" value="ECO:0007669"/>
    <property type="project" value="UniProtKB-UniRule"/>
</dbReference>
<evidence type="ECO:0000256" key="1">
    <source>
        <dbReference type="ARBA" id="ARBA00008857"/>
    </source>
</evidence>
<dbReference type="AlphaFoldDB" id="A0A2G8T7Y8"/>
<name>A0A2G8T7Y8_9BURK</name>
<dbReference type="PANTHER" id="PTHR30629">
    <property type="entry name" value="PROPHAGE INTEGRASE"/>
    <property type="match status" value="1"/>
</dbReference>
<dbReference type="Gene3D" id="3.30.160.390">
    <property type="entry name" value="Integrase, DNA-binding domain"/>
    <property type="match status" value="1"/>
</dbReference>
<dbReference type="SUPFAM" id="SSF56349">
    <property type="entry name" value="DNA breaking-rejoining enzymes"/>
    <property type="match status" value="1"/>
</dbReference>
<dbReference type="Proteomes" id="UP000230390">
    <property type="component" value="Unassembled WGS sequence"/>
</dbReference>
<dbReference type="InterPro" id="IPR002104">
    <property type="entry name" value="Integrase_catalytic"/>
</dbReference>
<dbReference type="InterPro" id="IPR025166">
    <property type="entry name" value="Integrase_DNA_bind_dom"/>
</dbReference>
<dbReference type="OrthoDB" id="9775880at2"/>
<dbReference type="InterPro" id="IPR011010">
    <property type="entry name" value="DNA_brk_join_enz"/>
</dbReference>
<dbReference type="InterPro" id="IPR010998">
    <property type="entry name" value="Integrase_recombinase_N"/>
</dbReference>
<dbReference type="Gene3D" id="1.10.443.10">
    <property type="entry name" value="Intergrase catalytic core"/>
    <property type="match status" value="1"/>
</dbReference>
<evidence type="ECO:0000256" key="5">
    <source>
        <dbReference type="PROSITE-ProRule" id="PRU01248"/>
    </source>
</evidence>
<dbReference type="Pfam" id="PF00589">
    <property type="entry name" value="Phage_integrase"/>
    <property type="match status" value="1"/>
</dbReference>
<evidence type="ECO:0000256" key="2">
    <source>
        <dbReference type="ARBA" id="ARBA00022908"/>
    </source>
</evidence>
<dbReference type="PROSITE" id="PS51900">
    <property type="entry name" value="CB"/>
    <property type="match status" value="1"/>
</dbReference>
<keyword evidence="8" id="KW-1185">Reference proteome</keyword>
<dbReference type="GO" id="GO:0006310">
    <property type="term" value="P:DNA recombination"/>
    <property type="evidence" value="ECO:0007669"/>
    <property type="project" value="UniProtKB-KW"/>
</dbReference>
<dbReference type="CDD" id="cd00801">
    <property type="entry name" value="INT_P4_C"/>
    <property type="match status" value="1"/>
</dbReference>
<dbReference type="InterPro" id="IPR013762">
    <property type="entry name" value="Integrase-like_cat_sf"/>
</dbReference>
<dbReference type="EMBL" id="PDOC01000033">
    <property type="protein sequence ID" value="PIL42177.1"/>
    <property type="molecule type" value="Genomic_DNA"/>
</dbReference>
<feature type="domain" description="Core-binding (CB)" evidence="6">
    <location>
        <begin position="102"/>
        <end position="183"/>
    </location>
</feature>
<proteinExistence type="inferred from homology"/>
<comment type="similarity">
    <text evidence="1">Belongs to the 'phage' integrase family.</text>
</comment>
<evidence type="ECO:0000256" key="4">
    <source>
        <dbReference type="ARBA" id="ARBA00023172"/>
    </source>
</evidence>
<dbReference type="Gene3D" id="1.10.150.130">
    <property type="match status" value="1"/>
</dbReference>
<evidence type="ECO:0000313" key="7">
    <source>
        <dbReference type="EMBL" id="PIL42177.1"/>
    </source>
</evidence>
<dbReference type="RefSeq" id="WP_099793540.1">
    <property type="nucleotide sequence ID" value="NZ_JBHLYV010000004.1"/>
</dbReference>
<evidence type="ECO:0000313" key="8">
    <source>
        <dbReference type="Proteomes" id="UP000230390"/>
    </source>
</evidence>
<dbReference type="InterPro" id="IPR053876">
    <property type="entry name" value="Phage_int_M"/>
</dbReference>
<reference evidence="7 8" key="1">
    <citation type="submission" date="2017-10" db="EMBL/GenBank/DDBJ databases">
        <title>Massilia psychrophilum sp. nov., a novel purple-pigmented bacterium isolated from Tianshan glacier, Xinjiang Municipality, China.</title>
        <authorList>
            <person name="Wang H."/>
        </authorList>
    </citation>
    <scope>NUCLEOTIDE SEQUENCE [LARGE SCALE GENOMIC DNA]</scope>
    <source>
        <strain evidence="7 8">JCM 30074</strain>
    </source>
</reference>
<keyword evidence="3 5" id="KW-0238">DNA-binding</keyword>